<organism evidence="1 2">
    <name type="scientific">Gossypium australe</name>
    <dbReference type="NCBI Taxonomy" id="47621"/>
    <lineage>
        <taxon>Eukaryota</taxon>
        <taxon>Viridiplantae</taxon>
        <taxon>Streptophyta</taxon>
        <taxon>Embryophyta</taxon>
        <taxon>Tracheophyta</taxon>
        <taxon>Spermatophyta</taxon>
        <taxon>Magnoliopsida</taxon>
        <taxon>eudicotyledons</taxon>
        <taxon>Gunneridae</taxon>
        <taxon>Pentapetalae</taxon>
        <taxon>rosids</taxon>
        <taxon>malvids</taxon>
        <taxon>Malvales</taxon>
        <taxon>Malvaceae</taxon>
        <taxon>Malvoideae</taxon>
        <taxon>Gossypium</taxon>
    </lineage>
</organism>
<dbReference type="PANTHER" id="PTHR33116">
    <property type="entry name" value="REVERSE TRANSCRIPTASE ZINC-BINDING DOMAIN-CONTAINING PROTEIN-RELATED-RELATED"/>
    <property type="match status" value="1"/>
</dbReference>
<dbReference type="EMBL" id="SMMG02000005">
    <property type="protein sequence ID" value="KAA3475648.1"/>
    <property type="molecule type" value="Genomic_DNA"/>
</dbReference>
<reference evidence="2" key="1">
    <citation type="journal article" date="2019" name="Plant Biotechnol. J.">
        <title>Genome sequencing of the Australian wild diploid species Gossypium australe highlights disease resistance and delayed gland morphogenesis.</title>
        <authorList>
            <person name="Cai Y."/>
            <person name="Cai X."/>
            <person name="Wang Q."/>
            <person name="Wang P."/>
            <person name="Zhang Y."/>
            <person name="Cai C."/>
            <person name="Xu Y."/>
            <person name="Wang K."/>
            <person name="Zhou Z."/>
            <person name="Wang C."/>
            <person name="Geng S."/>
            <person name="Li B."/>
            <person name="Dong Q."/>
            <person name="Hou Y."/>
            <person name="Wang H."/>
            <person name="Ai P."/>
            <person name="Liu Z."/>
            <person name="Yi F."/>
            <person name="Sun M."/>
            <person name="An G."/>
            <person name="Cheng J."/>
            <person name="Zhang Y."/>
            <person name="Shi Q."/>
            <person name="Xie Y."/>
            <person name="Shi X."/>
            <person name="Chang Y."/>
            <person name="Huang F."/>
            <person name="Chen Y."/>
            <person name="Hong S."/>
            <person name="Mi L."/>
            <person name="Sun Q."/>
            <person name="Zhang L."/>
            <person name="Zhou B."/>
            <person name="Peng R."/>
            <person name="Zhang X."/>
            <person name="Liu F."/>
        </authorList>
    </citation>
    <scope>NUCLEOTIDE SEQUENCE [LARGE SCALE GENOMIC DNA]</scope>
    <source>
        <strain evidence="2">cv. PA1801</strain>
    </source>
</reference>
<dbReference type="OrthoDB" id="1739308at2759"/>
<keyword evidence="1" id="KW-0808">Transferase</keyword>
<keyword evidence="2" id="KW-1185">Reference proteome</keyword>
<sequence>MNVLLRLLDEVAASQVFHYQPTARKIELIKIFGVPLIVRKLTVKDCAPLLEKVVMKVNGWAAKTLSYAGKAQLVQATLFHIKNYWAWHFLLPKQAIKLVNQMCMRSLWKGQNEKVKVARVTWEQICKPKNGGLILKDLASWNKACPILIQVGSLWIAWINAYMLRGRHVMLLPLVQNSSWGWKKLMCLINQARGWPLQGQRYQVSKVWQEIRPKASKVPWSRVIRCPIYTPKHLIISWLATLDRLLTKNKVRT</sequence>
<dbReference type="Proteomes" id="UP000325315">
    <property type="component" value="Unassembled WGS sequence"/>
</dbReference>
<protein>
    <submittedName>
        <fullName evidence="1">Reverse transcriptase</fullName>
    </submittedName>
</protein>
<gene>
    <name evidence="1" type="ORF">EPI10_025803</name>
</gene>
<proteinExistence type="predicted"/>
<name>A0A5B6W375_9ROSI</name>
<evidence type="ECO:0000313" key="2">
    <source>
        <dbReference type="Proteomes" id="UP000325315"/>
    </source>
</evidence>
<dbReference type="PANTHER" id="PTHR33116:SF80">
    <property type="entry name" value="REVERSE TRANSCRIPTASE ZINC-BINDING DOMAIN-CONTAINING PROTEIN"/>
    <property type="match status" value="1"/>
</dbReference>
<accession>A0A5B6W375</accession>
<comment type="caution">
    <text evidence="1">The sequence shown here is derived from an EMBL/GenBank/DDBJ whole genome shotgun (WGS) entry which is preliminary data.</text>
</comment>
<dbReference type="GO" id="GO:0003964">
    <property type="term" value="F:RNA-directed DNA polymerase activity"/>
    <property type="evidence" value="ECO:0007669"/>
    <property type="project" value="UniProtKB-KW"/>
</dbReference>
<keyword evidence="1" id="KW-0695">RNA-directed DNA polymerase</keyword>
<dbReference type="AlphaFoldDB" id="A0A5B6W375"/>
<keyword evidence="1" id="KW-0548">Nucleotidyltransferase</keyword>
<evidence type="ECO:0000313" key="1">
    <source>
        <dbReference type="EMBL" id="KAA3475648.1"/>
    </source>
</evidence>